<proteinExistence type="predicted"/>
<name>A0A2R6NQA6_9APHY</name>
<evidence type="ECO:0000313" key="2">
    <source>
        <dbReference type="Proteomes" id="UP000186601"/>
    </source>
</evidence>
<protein>
    <submittedName>
        <fullName evidence="1">Uncharacterized protein</fullName>
    </submittedName>
</protein>
<dbReference type="AlphaFoldDB" id="A0A2R6NQA6"/>
<accession>A0A2R6NQA6</accession>
<dbReference type="EMBL" id="MLYV02000961">
    <property type="protein sequence ID" value="PSR74735.1"/>
    <property type="molecule type" value="Genomic_DNA"/>
</dbReference>
<dbReference type="Proteomes" id="UP000186601">
    <property type="component" value="Unassembled WGS sequence"/>
</dbReference>
<dbReference type="Pfam" id="PF13668">
    <property type="entry name" value="Ferritin_2"/>
    <property type="match status" value="1"/>
</dbReference>
<organism evidence="1 2">
    <name type="scientific">Hermanssonia centrifuga</name>
    <dbReference type="NCBI Taxonomy" id="98765"/>
    <lineage>
        <taxon>Eukaryota</taxon>
        <taxon>Fungi</taxon>
        <taxon>Dikarya</taxon>
        <taxon>Basidiomycota</taxon>
        <taxon>Agaricomycotina</taxon>
        <taxon>Agaricomycetes</taxon>
        <taxon>Polyporales</taxon>
        <taxon>Meruliaceae</taxon>
        <taxon>Hermanssonia</taxon>
    </lineage>
</organism>
<evidence type="ECO:0000313" key="1">
    <source>
        <dbReference type="EMBL" id="PSR74735.1"/>
    </source>
</evidence>
<comment type="caution">
    <text evidence="1">The sequence shown here is derived from an EMBL/GenBank/DDBJ whole genome shotgun (WGS) entry which is preliminary data.</text>
</comment>
<gene>
    <name evidence="1" type="ORF">PHLCEN_2v9614</name>
</gene>
<dbReference type="OrthoDB" id="1001765at2759"/>
<dbReference type="STRING" id="98765.A0A2R6NQA6"/>
<sequence>MSIGFNKSNIIFSPVTDPVSFVTISFALESAGESAYLGALSVLQNKTTVTTAAQFIDACPSTNPSLIVTPLPILSLSPTNVTVNDTVSVSVSTKQDFSPSNITIVDDTFIAPTTDGSGPFYLAFFHGSQVSFAPLNADNSTTIPDGLAGVVYTALVSSNATAPSPDTTLSGLYVLNIPVPPSADNSSN</sequence>
<reference evidence="1 2" key="1">
    <citation type="submission" date="2018-02" db="EMBL/GenBank/DDBJ databases">
        <title>Genome sequence of the basidiomycete white-rot fungus Phlebia centrifuga.</title>
        <authorList>
            <person name="Granchi Z."/>
            <person name="Peng M."/>
            <person name="de Vries R.P."/>
            <person name="Hilden K."/>
            <person name="Makela M.R."/>
            <person name="Grigoriev I."/>
            <person name="Riley R."/>
        </authorList>
    </citation>
    <scope>NUCLEOTIDE SEQUENCE [LARGE SCALE GENOMIC DNA]</scope>
    <source>
        <strain evidence="1 2">FBCC195</strain>
    </source>
</reference>
<keyword evidence="2" id="KW-1185">Reference proteome</keyword>